<dbReference type="EMBL" id="JADNRY010000139">
    <property type="protein sequence ID" value="KAF9063760.1"/>
    <property type="molecule type" value="Genomic_DNA"/>
</dbReference>
<dbReference type="Proteomes" id="UP000772434">
    <property type="component" value="Unassembled WGS sequence"/>
</dbReference>
<comment type="caution">
    <text evidence="7">The sequence shown here is derived from an EMBL/GenBank/DDBJ whole genome shotgun (WGS) entry which is preliminary data.</text>
</comment>
<evidence type="ECO:0000256" key="1">
    <source>
        <dbReference type="ARBA" id="ARBA00004167"/>
    </source>
</evidence>
<feature type="region of interest" description="Disordered" evidence="5">
    <location>
        <begin position="397"/>
        <end position="420"/>
    </location>
</feature>
<evidence type="ECO:0000313" key="7">
    <source>
        <dbReference type="EMBL" id="KAF9063760.1"/>
    </source>
</evidence>
<keyword evidence="8" id="KW-1185">Reference proteome</keyword>
<keyword evidence="3 6" id="KW-1133">Transmembrane helix</keyword>
<feature type="region of interest" description="Disordered" evidence="5">
    <location>
        <begin position="358"/>
        <end position="385"/>
    </location>
</feature>
<reference evidence="7" key="1">
    <citation type="submission" date="2020-11" db="EMBL/GenBank/DDBJ databases">
        <authorList>
            <consortium name="DOE Joint Genome Institute"/>
            <person name="Ahrendt S."/>
            <person name="Riley R."/>
            <person name="Andreopoulos W."/>
            <person name="Labutti K."/>
            <person name="Pangilinan J."/>
            <person name="Ruiz-Duenas F.J."/>
            <person name="Barrasa J.M."/>
            <person name="Sanchez-Garcia M."/>
            <person name="Camarero S."/>
            <person name="Miyauchi S."/>
            <person name="Serrano A."/>
            <person name="Linde D."/>
            <person name="Babiker R."/>
            <person name="Drula E."/>
            <person name="Ayuso-Fernandez I."/>
            <person name="Pacheco R."/>
            <person name="Padilla G."/>
            <person name="Ferreira P."/>
            <person name="Barriuso J."/>
            <person name="Kellner H."/>
            <person name="Castanera R."/>
            <person name="Alfaro M."/>
            <person name="Ramirez L."/>
            <person name="Pisabarro A.G."/>
            <person name="Kuo A."/>
            <person name="Tritt A."/>
            <person name="Lipzen A."/>
            <person name="He G."/>
            <person name="Yan M."/>
            <person name="Ng V."/>
            <person name="Cullen D."/>
            <person name="Martin F."/>
            <person name="Rosso M.-N."/>
            <person name="Henrissat B."/>
            <person name="Hibbett D."/>
            <person name="Martinez A.T."/>
            <person name="Grigoriev I.V."/>
        </authorList>
    </citation>
    <scope>NUCLEOTIDE SEQUENCE</scope>
    <source>
        <strain evidence="7">AH 40177</strain>
    </source>
</reference>
<keyword evidence="2 6" id="KW-0812">Transmembrane</keyword>
<sequence length="539" mass="57196">MVQAPAIILDSSVFNTSSSWTRSTSADTVMGYKNMSVSLSQGSSIESFAGNVTIQSDAQDVLLSLDGQFANSQCSLTISDASSPSVIGDVLPPISISDNILWDTAASRINMPLMLDINITGCSGDPLASLSLYYALITPTPTMALNNQLLFVNYTDTTIVYKGQWRSLVSELIDPIASPTKSSTTAGDIMKFPFTGWNVTLLGPLSPGFIDTGITLGVTVDEQAQIQLSFDKTATEIDYVYFEFFTLVQESDSGNHTITVEVLEIGTGDSFDFHGFTYIPGFDTLNDMPDLSVSISPNKSHGLHGGAIAGVVVGVIAGICLVGLILWAAIRRSKRSSDVLPAQPQQMESALVSDAYIPPTLPPEPSFGPGTITFSEKGYSTLHPPDASMATNAHTSMPFTQNYNRPPTLLTSDSEQPAQGSTVILSPAGRTTHVSSLPAEPQNSPFPNAPAVLASNDTARHPEQHVLPNNDAVALPLAASGNGLVSAHPDQLAAELLSIGNSNSQNGDQNRISELILDRLNTLMHAIQQPPAYEPEASP</sequence>
<gene>
    <name evidence="7" type="ORF">BDP27DRAFT_1451108</name>
</gene>
<evidence type="ECO:0008006" key="9">
    <source>
        <dbReference type="Google" id="ProtNLM"/>
    </source>
</evidence>
<comment type="subcellular location">
    <subcellularLocation>
        <location evidence="1">Membrane</location>
        <topology evidence="1">Single-pass membrane protein</topology>
    </subcellularLocation>
</comment>
<evidence type="ECO:0000313" key="8">
    <source>
        <dbReference type="Proteomes" id="UP000772434"/>
    </source>
</evidence>
<name>A0A9P5PKK7_9AGAR</name>
<evidence type="ECO:0000256" key="3">
    <source>
        <dbReference type="ARBA" id="ARBA00022989"/>
    </source>
</evidence>
<dbReference type="InterPro" id="IPR051694">
    <property type="entry name" value="Immunoregulatory_rcpt-like"/>
</dbReference>
<dbReference type="GO" id="GO:0016020">
    <property type="term" value="C:membrane"/>
    <property type="evidence" value="ECO:0007669"/>
    <property type="project" value="UniProtKB-SubCell"/>
</dbReference>
<evidence type="ECO:0000256" key="5">
    <source>
        <dbReference type="SAM" id="MobiDB-lite"/>
    </source>
</evidence>
<dbReference type="GO" id="GO:0071944">
    <property type="term" value="C:cell periphery"/>
    <property type="evidence" value="ECO:0007669"/>
    <property type="project" value="UniProtKB-ARBA"/>
</dbReference>
<dbReference type="AlphaFoldDB" id="A0A9P5PKK7"/>
<accession>A0A9P5PKK7</accession>
<proteinExistence type="predicted"/>
<protein>
    <recommendedName>
        <fullName evidence="9">Peptidase A1 domain-containing protein</fullName>
    </recommendedName>
</protein>
<organism evidence="7 8">
    <name type="scientific">Rhodocollybia butyracea</name>
    <dbReference type="NCBI Taxonomy" id="206335"/>
    <lineage>
        <taxon>Eukaryota</taxon>
        <taxon>Fungi</taxon>
        <taxon>Dikarya</taxon>
        <taxon>Basidiomycota</taxon>
        <taxon>Agaricomycotina</taxon>
        <taxon>Agaricomycetes</taxon>
        <taxon>Agaricomycetidae</taxon>
        <taxon>Agaricales</taxon>
        <taxon>Marasmiineae</taxon>
        <taxon>Omphalotaceae</taxon>
        <taxon>Rhodocollybia</taxon>
    </lineage>
</organism>
<evidence type="ECO:0000256" key="6">
    <source>
        <dbReference type="SAM" id="Phobius"/>
    </source>
</evidence>
<keyword evidence="4 6" id="KW-0472">Membrane</keyword>
<dbReference type="Gene3D" id="2.60.120.260">
    <property type="entry name" value="Galactose-binding domain-like"/>
    <property type="match status" value="1"/>
</dbReference>
<feature type="transmembrane region" description="Helical" evidence="6">
    <location>
        <begin position="307"/>
        <end position="330"/>
    </location>
</feature>
<dbReference type="CDD" id="cd12087">
    <property type="entry name" value="TM_EGFR-like"/>
    <property type="match status" value="1"/>
</dbReference>
<evidence type="ECO:0000256" key="4">
    <source>
        <dbReference type="ARBA" id="ARBA00023136"/>
    </source>
</evidence>
<evidence type="ECO:0000256" key="2">
    <source>
        <dbReference type="ARBA" id="ARBA00022692"/>
    </source>
</evidence>
<dbReference type="PANTHER" id="PTHR15549">
    <property type="entry name" value="PAIRED IMMUNOGLOBULIN-LIKE TYPE 2 RECEPTOR"/>
    <property type="match status" value="1"/>
</dbReference>